<dbReference type="Pfam" id="PF00630">
    <property type="entry name" value="Filamin"/>
    <property type="match status" value="1"/>
</dbReference>
<name>A0AAW1TCZ0_9CHLO</name>
<gene>
    <name evidence="3" type="ORF">WJX84_002407</name>
</gene>
<evidence type="ECO:0000313" key="4">
    <source>
        <dbReference type="Proteomes" id="UP001485043"/>
    </source>
</evidence>
<dbReference type="EMBL" id="JALJOV010000141">
    <property type="protein sequence ID" value="KAK9866675.1"/>
    <property type="molecule type" value="Genomic_DNA"/>
</dbReference>
<reference evidence="3 4" key="1">
    <citation type="journal article" date="2024" name="Nat. Commun.">
        <title>Phylogenomics reveals the evolutionary origins of lichenization in chlorophyte algae.</title>
        <authorList>
            <person name="Puginier C."/>
            <person name="Libourel C."/>
            <person name="Otte J."/>
            <person name="Skaloud P."/>
            <person name="Haon M."/>
            <person name="Grisel S."/>
            <person name="Petersen M."/>
            <person name="Berrin J.G."/>
            <person name="Delaux P.M."/>
            <person name="Dal Grande F."/>
            <person name="Keller J."/>
        </authorList>
    </citation>
    <scope>NUCLEOTIDE SEQUENCE [LARGE SCALE GENOMIC DNA]</scope>
    <source>
        <strain evidence="3 4">SAG 2523</strain>
    </source>
</reference>
<dbReference type="GO" id="GO:0016020">
    <property type="term" value="C:membrane"/>
    <property type="evidence" value="ECO:0007669"/>
    <property type="project" value="UniProtKB-ARBA"/>
</dbReference>
<feature type="repeat" description="Filamin" evidence="2">
    <location>
        <begin position="205"/>
        <end position="305"/>
    </location>
</feature>
<dbReference type="InterPro" id="IPR013783">
    <property type="entry name" value="Ig-like_fold"/>
</dbReference>
<keyword evidence="4" id="KW-1185">Reference proteome</keyword>
<dbReference type="InterPro" id="IPR014756">
    <property type="entry name" value="Ig_E-set"/>
</dbReference>
<keyword evidence="1" id="KW-0677">Repeat</keyword>
<accession>A0AAW1TCZ0</accession>
<sequence>MQEGRGRHVLADKSVFEGEWRAGERVRGKLTSADGAHEYSGQWRGYQRDGHGTQHIANVLSYIGSWVNDNEEGEGKCQYADGSTYEGQWKAGSRDGKGKLKRRDGFIYDGHWRDGSPEGEGDQYIGQWLKGKRHGKGRCIYASGDKYEGQWEQDKRSGKGNCVFANQDHYKGDWKNDKRHGRGLCKFAADGVKFRGEWEEDGWVQTAAEPALCRAAGRGLHQSVAGQTATFQIEARDEEDNRRLAGGDEFVVELDGPSHVHGSTTDNQNGTYEATYCVHAAGQYSLKLFTGDQELAAGSPFSVQVAASFHRLQVMVNGKPLLGSPWSIQVQEADVIAEAGVKADVPSATRPQDPFEDRSKLWETMAALQYGADGVADGWDSDEPETETPEQKYIKVWLPLRMPVN</sequence>
<dbReference type="PANTHER" id="PTHR43215:SF14">
    <property type="entry name" value="RADIAL SPOKE HEAD 1 HOMOLOG"/>
    <property type="match status" value="1"/>
</dbReference>
<evidence type="ECO:0000313" key="3">
    <source>
        <dbReference type="EMBL" id="KAK9866675.1"/>
    </source>
</evidence>
<dbReference type="AlphaFoldDB" id="A0AAW1TCZ0"/>
<evidence type="ECO:0000256" key="1">
    <source>
        <dbReference type="ARBA" id="ARBA00022737"/>
    </source>
</evidence>
<dbReference type="SMART" id="SM00698">
    <property type="entry name" value="MORN"/>
    <property type="match status" value="7"/>
</dbReference>
<dbReference type="SMART" id="SM00557">
    <property type="entry name" value="IG_FLMN"/>
    <property type="match status" value="1"/>
</dbReference>
<dbReference type="InterPro" id="IPR001298">
    <property type="entry name" value="Filamin/ABP280_rpt"/>
</dbReference>
<dbReference type="PROSITE" id="PS50194">
    <property type="entry name" value="FILAMIN_REPEAT"/>
    <property type="match status" value="1"/>
</dbReference>
<dbReference type="Proteomes" id="UP001485043">
    <property type="component" value="Unassembled WGS sequence"/>
</dbReference>
<comment type="caution">
    <text evidence="3">The sequence shown here is derived from an EMBL/GenBank/DDBJ whole genome shotgun (WGS) entry which is preliminary data.</text>
</comment>
<evidence type="ECO:0000256" key="2">
    <source>
        <dbReference type="PROSITE-ProRule" id="PRU00087"/>
    </source>
</evidence>
<protein>
    <submittedName>
        <fullName evidence="3">Uncharacterized protein</fullName>
    </submittedName>
</protein>
<dbReference type="Gene3D" id="2.60.40.10">
    <property type="entry name" value="Immunoglobulins"/>
    <property type="match status" value="1"/>
</dbReference>
<dbReference type="PANTHER" id="PTHR43215">
    <property type="entry name" value="RADIAL SPOKE HEAD 1 HOMOLOG"/>
    <property type="match status" value="1"/>
</dbReference>
<dbReference type="InterPro" id="IPR017868">
    <property type="entry name" value="Filamin/ABP280_repeat-like"/>
</dbReference>
<dbReference type="InterPro" id="IPR003409">
    <property type="entry name" value="MORN"/>
</dbReference>
<proteinExistence type="predicted"/>
<organism evidence="3 4">
    <name type="scientific">Apatococcus fuscideae</name>
    <dbReference type="NCBI Taxonomy" id="2026836"/>
    <lineage>
        <taxon>Eukaryota</taxon>
        <taxon>Viridiplantae</taxon>
        <taxon>Chlorophyta</taxon>
        <taxon>core chlorophytes</taxon>
        <taxon>Trebouxiophyceae</taxon>
        <taxon>Chlorellales</taxon>
        <taxon>Chlorellaceae</taxon>
        <taxon>Apatococcus</taxon>
    </lineage>
</organism>
<dbReference type="SUPFAM" id="SSF81296">
    <property type="entry name" value="E set domains"/>
    <property type="match status" value="1"/>
</dbReference>
<dbReference type="SUPFAM" id="SSF82185">
    <property type="entry name" value="Histone H3 K4-specific methyltransferase SET7/9 N-terminal domain"/>
    <property type="match status" value="2"/>
</dbReference>
<dbReference type="Pfam" id="PF02493">
    <property type="entry name" value="MORN"/>
    <property type="match status" value="8"/>
</dbReference>
<dbReference type="Gene3D" id="2.20.110.10">
    <property type="entry name" value="Histone H3 K4-specific methyltransferase SET7/9 N-terminal domain"/>
    <property type="match status" value="2"/>
</dbReference>